<gene>
    <name evidence="2" type="ORF">GCM10010124_07210</name>
</gene>
<feature type="region of interest" description="Disordered" evidence="1">
    <location>
        <begin position="207"/>
        <end position="229"/>
    </location>
</feature>
<reference evidence="2" key="2">
    <citation type="submission" date="2020-09" db="EMBL/GenBank/DDBJ databases">
        <authorList>
            <person name="Sun Q."/>
            <person name="Ohkuma M."/>
        </authorList>
    </citation>
    <scope>NUCLEOTIDE SEQUENCE</scope>
    <source>
        <strain evidence="2">JCM 3091</strain>
    </source>
</reference>
<proteinExistence type="predicted"/>
<feature type="compositionally biased region" description="Low complexity" evidence="1">
    <location>
        <begin position="469"/>
        <end position="487"/>
    </location>
</feature>
<comment type="caution">
    <text evidence="2">The sequence shown here is derived from an EMBL/GenBank/DDBJ whole genome shotgun (WGS) entry which is preliminary data.</text>
</comment>
<organism evidence="2 3">
    <name type="scientific">Pilimelia terevasa</name>
    <dbReference type="NCBI Taxonomy" id="53372"/>
    <lineage>
        <taxon>Bacteria</taxon>
        <taxon>Bacillati</taxon>
        <taxon>Actinomycetota</taxon>
        <taxon>Actinomycetes</taxon>
        <taxon>Micromonosporales</taxon>
        <taxon>Micromonosporaceae</taxon>
        <taxon>Pilimelia</taxon>
    </lineage>
</organism>
<reference evidence="2" key="1">
    <citation type="journal article" date="2014" name="Int. J. Syst. Evol. Microbiol.">
        <title>Complete genome sequence of Corynebacterium casei LMG S-19264T (=DSM 44701T), isolated from a smear-ripened cheese.</title>
        <authorList>
            <consortium name="US DOE Joint Genome Institute (JGI-PGF)"/>
            <person name="Walter F."/>
            <person name="Albersmeier A."/>
            <person name="Kalinowski J."/>
            <person name="Ruckert C."/>
        </authorList>
    </citation>
    <scope>NUCLEOTIDE SEQUENCE</scope>
    <source>
        <strain evidence="2">JCM 3091</strain>
    </source>
</reference>
<dbReference type="AlphaFoldDB" id="A0A8J3BNU7"/>
<dbReference type="Proteomes" id="UP000662200">
    <property type="component" value="Unassembled WGS sequence"/>
</dbReference>
<accession>A0A8J3BNU7</accession>
<protein>
    <submittedName>
        <fullName evidence="2">Uncharacterized protein</fullName>
    </submittedName>
</protein>
<sequence>MLSALARAQAAATGVAQPLTTVGHLHAAAAPLVCVPLALAGETLAPLAALVGTDRAAPRLLVVPQPRNRDLRFAFAAALAAEVLPYLDARRGATEDVPADRGRQVRVRYLDAPQVWVPNPGGVEFVRLLGRSLRFRRTDGEHPVPAAVPRLGCWLTFLADRAELPGSALLVAATAALGAHWATGQSAVEDAHLPALLAWIDPPEGRTGAGAAAAAEDPAVTPPAGPATDPAFDRDVLAPLVAAYDRGAPDAPGRLAAALRGQLTPAWDAVWRAYDLLAALPPGATVAARWGQDRDAFTGYAAHLDEGGLPQPRHDSAVAAAARLHRLERAAATYALQRAYDDPLVLADHRLAGEAFRGEVVLADPTRVDDSGRRPVLRPRITVRSADPLHLAPGTALCAPGRPKQRATLVSVEGRDAVLELRGGMGRGRTPEAGSVPEVGEVVTYTTLTDAFAPAPAFPAPEDTPWTHGGPPADPAGGDPRGGAEVPGDPPAGAPPEPVPAG</sequence>
<feature type="compositionally biased region" description="Pro residues" evidence="1">
    <location>
        <begin position="488"/>
        <end position="502"/>
    </location>
</feature>
<evidence type="ECO:0000313" key="3">
    <source>
        <dbReference type="Proteomes" id="UP000662200"/>
    </source>
</evidence>
<feature type="compositionally biased region" description="Low complexity" evidence="1">
    <location>
        <begin position="207"/>
        <end position="219"/>
    </location>
</feature>
<evidence type="ECO:0000256" key="1">
    <source>
        <dbReference type="SAM" id="MobiDB-lite"/>
    </source>
</evidence>
<name>A0A8J3BNU7_9ACTN</name>
<dbReference type="EMBL" id="BMQC01000002">
    <property type="protein sequence ID" value="GGK17221.1"/>
    <property type="molecule type" value="Genomic_DNA"/>
</dbReference>
<feature type="region of interest" description="Disordered" evidence="1">
    <location>
        <begin position="453"/>
        <end position="502"/>
    </location>
</feature>
<evidence type="ECO:0000313" key="2">
    <source>
        <dbReference type="EMBL" id="GGK17221.1"/>
    </source>
</evidence>
<keyword evidence="3" id="KW-1185">Reference proteome</keyword>